<name>A0AB73I383_AQUAC</name>
<dbReference type="SUPFAM" id="SSF53756">
    <property type="entry name" value="UDP-Glycosyltransferase/glycogen phosphorylase"/>
    <property type="match status" value="1"/>
</dbReference>
<feature type="domain" description="Glycosyl transferase family 1" evidence="1">
    <location>
        <begin position="176"/>
        <end position="312"/>
    </location>
</feature>
<dbReference type="GO" id="GO:0016758">
    <property type="term" value="F:hexosyltransferase activity"/>
    <property type="evidence" value="ECO:0007669"/>
    <property type="project" value="TreeGrafter"/>
</dbReference>
<organism evidence="3 4">
    <name type="scientific">Aquipseudomonas alcaligenes</name>
    <name type="common">Pseudomonas alcaligenes</name>
    <dbReference type="NCBI Taxonomy" id="43263"/>
    <lineage>
        <taxon>Bacteria</taxon>
        <taxon>Pseudomonadati</taxon>
        <taxon>Pseudomonadota</taxon>
        <taxon>Gammaproteobacteria</taxon>
        <taxon>Pseudomonadales</taxon>
        <taxon>Pseudomonadaceae</taxon>
        <taxon>Aquipseudomonas</taxon>
    </lineage>
</organism>
<dbReference type="AlphaFoldDB" id="A0AB73I383"/>
<dbReference type="PANTHER" id="PTHR45947">
    <property type="entry name" value="SULFOQUINOVOSYL TRANSFERASE SQD2"/>
    <property type="match status" value="1"/>
</dbReference>
<evidence type="ECO:0000313" key="4">
    <source>
        <dbReference type="Proteomes" id="UP001158058"/>
    </source>
</evidence>
<evidence type="ECO:0000259" key="2">
    <source>
        <dbReference type="Pfam" id="PF13579"/>
    </source>
</evidence>
<dbReference type="SUPFAM" id="SSF53335">
    <property type="entry name" value="S-adenosyl-L-methionine-dependent methyltransferases"/>
    <property type="match status" value="1"/>
</dbReference>
<protein>
    <submittedName>
        <fullName evidence="3">Glycosyltransferase family 4 protein</fullName>
    </submittedName>
</protein>
<feature type="domain" description="Glycosyltransferase subfamily 4-like N-terminal" evidence="2">
    <location>
        <begin position="47"/>
        <end position="160"/>
    </location>
</feature>
<sequence>MTVRVLFVSKEYQPLYSGVARHIQGLAQALVDDPAVALSMLAPQVGEGHAPLAVMRGGYRRLWSCLRSCDVVHLHGSRTPLVFCAALLARLRRLPVVYTPHCYYDDGSLPERALKRLWDLTVERALLRIADTLVLLHEGWVDDLARRGLSPRRVMVIPNCVDAQRTRRSSSAVRLEGRPAVLSIGRLDPIKRLDDMLQALADPLLADAMLHVVGRGDERERLEALAEQLGISGRVHFHGWQDDDASAAMMAGCDTMILASAREGMPTVVLEALLAGVPIACSDIEGNRAILDAVGWDALFAMGDVSALARCVQATAQRQVSEQVREAVRRRFTWEGQAPRLAERYLELANPPQASGWHRRLARKLVDYDNPESLGSRIRKRRLMRLMSMIDRIHAQYGHVKIIDVGGTQQYWRLLPAAYLEARSVSITLVNVRPVAMPFADSCFTFMQADGCDLQGVDTGAFHLAHSNSVIEHVGDPVRMARFASELQRVAECYYVQTPDFWCPLEPHFMTPIFHWLPRALRIQLVRHLAMGHWRRARNRAEAEAIVNSARLLSRRELQALLPGATILHERVLGVPKSLIAVGP</sequence>
<dbReference type="Pfam" id="PF13579">
    <property type="entry name" value="Glyco_trans_4_4"/>
    <property type="match status" value="1"/>
</dbReference>
<dbReference type="InterPro" id="IPR001296">
    <property type="entry name" value="Glyco_trans_1"/>
</dbReference>
<dbReference type="EMBL" id="JAODZF010000020">
    <property type="protein sequence ID" value="MDH0144625.1"/>
    <property type="molecule type" value="Genomic_DNA"/>
</dbReference>
<dbReference type="Proteomes" id="UP001158058">
    <property type="component" value="Unassembled WGS sequence"/>
</dbReference>
<evidence type="ECO:0000313" key="3">
    <source>
        <dbReference type="EMBL" id="MDH0144625.1"/>
    </source>
</evidence>
<dbReference type="Gene3D" id="3.40.50.2000">
    <property type="entry name" value="Glycogen Phosphorylase B"/>
    <property type="match status" value="2"/>
</dbReference>
<dbReference type="InterPro" id="IPR029063">
    <property type="entry name" value="SAM-dependent_MTases_sf"/>
</dbReference>
<dbReference type="Gene3D" id="3.40.50.150">
    <property type="entry name" value="Vaccinia Virus protein VP39"/>
    <property type="match status" value="1"/>
</dbReference>
<dbReference type="InterPro" id="IPR050194">
    <property type="entry name" value="Glycosyltransferase_grp1"/>
</dbReference>
<dbReference type="InterPro" id="IPR028098">
    <property type="entry name" value="Glyco_trans_4-like_N"/>
</dbReference>
<comment type="caution">
    <text evidence="3">The sequence shown here is derived from an EMBL/GenBank/DDBJ whole genome shotgun (WGS) entry which is preliminary data.</text>
</comment>
<reference evidence="3" key="1">
    <citation type="submission" date="2022-09" db="EMBL/GenBank/DDBJ databases">
        <title>Intensive care unit water sources are persistently colonized with multi-drug resistant bacteria and are the site of extensive horizontal gene transfer of antibiotic resistance genes.</title>
        <authorList>
            <person name="Diorio-Toth L."/>
        </authorList>
    </citation>
    <scope>NUCLEOTIDE SEQUENCE</scope>
    <source>
        <strain evidence="3">GD04146</strain>
    </source>
</reference>
<gene>
    <name evidence="3" type="ORF">N7380_20110</name>
</gene>
<accession>A0AB73I383</accession>
<dbReference type="CDD" id="cd03801">
    <property type="entry name" value="GT4_PimA-like"/>
    <property type="match status" value="1"/>
</dbReference>
<dbReference type="PANTHER" id="PTHR45947:SF3">
    <property type="entry name" value="SULFOQUINOVOSYL TRANSFERASE SQD2"/>
    <property type="match status" value="1"/>
</dbReference>
<evidence type="ECO:0000259" key="1">
    <source>
        <dbReference type="Pfam" id="PF00534"/>
    </source>
</evidence>
<dbReference type="RefSeq" id="WP_280003474.1">
    <property type="nucleotide sequence ID" value="NZ_JAODZF010000020.1"/>
</dbReference>
<proteinExistence type="predicted"/>
<dbReference type="Pfam" id="PF00534">
    <property type="entry name" value="Glycos_transf_1"/>
    <property type="match status" value="1"/>
</dbReference>